<accession>A0A844HW64</accession>
<dbReference type="OrthoDB" id="838646at2"/>
<sequence>MCRIIASQEISISSMIWLEGFAPEFTENFTSNEVLVIGLNASEVWSFLTTPAPQLIYYRNAADFDEGFRD</sequence>
<dbReference type="AlphaFoldDB" id="A0A844HW64"/>
<name>A0A844HW64_9RHOB</name>
<protein>
    <submittedName>
        <fullName evidence="1">Uncharacterized protein</fullName>
    </submittedName>
</protein>
<organism evidence="1 2">
    <name type="scientific">Paracoccus litorisediminis</name>
    <dbReference type="NCBI Taxonomy" id="2006130"/>
    <lineage>
        <taxon>Bacteria</taxon>
        <taxon>Pseudomonadati</taxon>
        <taxon>Pseudomonadota</taxon>
        <taxon>Alphaproteobacteria</taxon>
        <taxon>Rhodobacterales</taxon>
        <taxon>Paracoccaceae</taxon>
        <taxon>Paracoccus</taxon>
    </lineage>
</organism>
<dbReference type="Gene3D" id="3.30.530.20">
    <property type="match status" value="1"/>
</dbReference>
<dbReference type="Proteomes" id="UP000449846">
    <property type="component" value="Unassembled WGS sequence"/>
</dbReference>
<reference evidence="1 2" key="1">
    <citation type="submission" date="2019-11" db="EMBL/GenBank/DDBJ databases">
        <authorList>
            <person name="Dong K."/>
        </authorList>
    </citation>
    <scope>NUCLEOTIDE SEQUENCE [LARGE SCALE GENOMIC DNA]</scope>
    <source>
        <strain evidence="1 2">NBRC 112902</strain>
    </source>
</reference>
<dbReference type="InterPro" id="IPR023393">
    <property type="entry name" value="START-like_dom_sf"/>
</dbReference>
<dbReference type="EMBL" id="WMIG01000020">
    <property type="protein sequence ID" value="MTH61761.1"/>
    <property type="molecule type" value="Genomic_DNA"/>
</dbReference>
<evidence type="ECO:0000313" key="2">
    <source>
        <dbReference type="Proteomes" id="UP000449846"/>
    </source>
</evidence>
<dbReference type="RefSeq" id="WP_155041715.1">
    <property type="nucleotide sequence ID" value="NZ_WMIG01000020.1"/>
</dbReference>
<keyword evidence="2" id="KW-1185">Reference proteome</keyword>
<gene>
    <name evidence="1" type="ORF">GL300_21385</name>
</gene>
<evidence type="ECO:0000313" key="1">
    <source>
        <dbReference type="EMBL" id="MTH61761.1"/>
    </source>
</evidence>
<proteinExistence type="predicted"/>
<comment type="caution">
    <text evidence="1">The sequence shown here is derived from an EMBL/GenBank/DDBJ whole genome shotgun (WGS) entry which is preliminary data.</text>
</comment>